<dbReference type="SUPFAM" id="SSF48371">
    <property type="entry name" value="ARM repeat"/>
    <property type="match status" value="1"/>
</dbReference>
<dbReference type="InterPro" id="IPR001646">
    <property type="entry name" value="5peptide_repeat"/>
</dbReference>
<comment type="caution">
    <text evidence="1">The sequence shown here is derived from an EMBL/GenBank/DDBJ whole genome shotgun (WGS) entry which is preliminary data.</text>
</comment>
<dbReference type="EMBL" id="SPAZ01000057">
    <property type="protein sequence ID" value="TQE37566.1"/>
    <property type="molecule type" value="Genomic_DNA"/>
</dbReference>
<name>A0AAE8W5A9_9ACTN</name>
<dbReference type="Pfam" id="PF13576">
    <property type="entry name" value="Pentapeptide_3"/>
    <property type="match status" value="2"/>
</dbReference>
<dbReference type="InterPro" id="IPR016024">
    <property type="entry name" value="ARM-type_fold"/>
</dbReference>
<dbReference type="SUPFAM" id="SSF141571">
    <property type="entry name" value="Pentapeptide repeat-like"/>
    <property type="match status" value="2"/>
</dbReference>
<sequence length="639" mass="69551">MQSEVSEVYQCAASRLAGPDIGVHRTALRELEALAQAHPAQRRPVADALCRYLRGPVVQAAGSSVGLRAAAAAILAALARRHPATDQVPAGAAADAGCGADCEDCLDIDLTGSVLPDVDFNGCRFGRARFADAHFRGACVFDGARFTREALFQRAVFENDARFAGARFGDTAVFGRTRFRAGADFSGARFRGIAWFGRGEDELPEDDLAWEQAEAWRPVAWDELNEDDPLWPLAVLEGDYQDWEEGGDGARFNGRVSFTHARFERAAWFWKARFGSEALFHQAVFGGRVHLVQPAVDLTGARLSDTARAEEQDWPLGWTVATPGTEDGSYERLIPDESVAPYHGQLADPDPEVRLTGLRILGELGNAEPELRQRVVDTVCAYLRMPLAFDVTADVFALTPSQFAEVRTRRNAQRLLTDRTRTSADRPIWEDMHLRLSGATLIDFDASGCRLAHGDFTGAQFHGSTTFAGASFGDVSFSLPYARDGRASFHGPADFSDARLSLWTLRHCLFHTDDSVRATGTTQDLVQMLLGARGTSAPADITTGFRKALLTAGSETPDNLACVQHLEYGTVPGPSYAPERERSGLKITGTDILVSDLAWRIEDTPIPASVADDHPELTTEQWSAATRVITLLLGALEAD</sequence>
<dbReference type="RefSeq" id="WP_141581271.1">
    <property type="nucleotide sequence ID" value="NZ_SPAZ01000057.1"/>
</dbReference>
<accession>A0AAE8W5A9</accession>
<protein>
    <recommendedName>
        <fullName evidence="3">Pentapeptide repeat-containing protein</fullName>
    </recommendedName>
</protein>
<dbReference type="Proteomes" id="UP000318720">
    <property type="component" value="Unassembled WGS sequence"/>
</dbReference>
<dbReference type="AlphaFoldDB" id="A0AAE8W5A9"/>
<gene>
    <name evidence="1" type="ORF">Sipo8835_07555</name>
</gene>
<dbReference type="Pfam" id="PF00805">
    <property type="entry name" value="Pentapeptide"/>
    <property type="match status" value="2"/>
</dbReference>
<proteinExistence type="predicted"/>
<evidence type="ECO:0008006" key="3">
    <source>
        <dbReference type="Google" id="ProtNLM"/>
    </source>
</evidence>
<evidence type="ECO:0000313" key="2">
    <source>
        <dbReference type="Proteomes" id="UP000318720"/>
    </source>
</evidence>
<reference evidence="1 2" key="1">
    <citation type="submission" date="2019-03" db="EMBL/GenBank/DDBJ databases">
        <title>Comparative genomic analyses of the sweetpotato soil rot pathogen, Streptomyces ipomoeae.</title>
        <authorList>
            <person name="Ruschel Soares N."/>
            <person name="Badger J.H."/>
            <person name="Huguet-Tapia J.C."/>
            <person name="Clark C.A."/>
            <person name="Pettis G.S."/>
        </authorList>
    </citation>
    <scope>NUCLEOTIDE SEQUENCE [LARGE SCALE GENOMIC DNA]</scope>
    <source>
        <strain evidence="1 2">88-35</strain>
    </source>
</reference>
<evidence type="ECO:0000313" key="1">
    <source>
        <dbReference type="EMBL" id="TQE37566.1"/>
    </source>
</evidence>
<organism evidence="1 2">
    <name type="scientific">Streptomyces ipomoeae</name>
    <dbReference type="NCBI Taxonomy" id="103232"/>
    <lineage>
        <taxon>Bacteria</taxon>
        <taxon>Bacillati</taxon>
        <taxon>Actinomycetota</taxon>
        <taxon>Actinomycetes</taxon>
        <taxon>Kitasatosporales</taxon>
        <taxon>Streptomycetaceae</taxon>
        <taxon>Streptomyces</taxon>
    </lineage>
</organism>
<dbReference type="Gene3D" id="2.160.20.80">
    <property type="entry name" value="E3 ubiquitin-protein ligase SopA"/>
    <property type="match status" value="2"/>
</dbReference>